<proteinExistence type="predicted"/>
<dbReference type="Pfam" id="PF13466">
    <property type="entry name" value="STAS_2"/>
    <property type="match status" value="1"/>
</dbReference>
<evidence type="ECO:0000313" key="3">
    <source>
        <dbReference type="Proteomes" id="UP001494902"/>
    </source>
</evidence>
<dbReference type="InterPro" id="IPR036513">
    <property type="entry name" value="STAS_dom_sf"/>
</dbReference>
<reference evidence="2 3" key="1">
    <citation type="submission" date="2024-03" db="EMBL/GenBank/DDBJ databases">
        <title>Draft genome sequence of Pseudonocardia nematodicida JCM 31783.</title>
        <authorList>
            <person name="Butdee W."/>
            <person name="Duangmal K."/>
        </authorList>
    </citation>
    <scope>NUCLEOTIDE SEQUENCE [LARGE SCALE GENOMIC DNA]</scope>
    <source>
        <strain evidence="2 3">JCM 31783</strain>
    </source>
</reference>
<dbReference type="PROSITE" id="PS50801">
    <property type="entry name" value="STAS"/>
    <property type="match status" value="1"/>
</dbReference>
<protein>
    <submittedName>
        <fullName evidence="2">STAS domain-containing protein</fullName>
    </submittedName>
</protein>
<evidence type="ECO:0000259" key="1">
    <source>
        <dbReference type="PROSITE" id="PS50801"/>
    </source>
</evidence>
<dbReference type="PANTHER" id="PTHR33495">
    <property type="entry name" value="ANTI-SIGMA FACTOR ANTAGONIST TM_1081-RELATED-RELATED"/>
    <property type="match status" value="1"/>
</dbReference>
<dbReference type="SUPFAM" id="SSF52091">
    <property type="entry name" value="SpoIIaa-like"/>
    <property type="match status" value="1"/>
</dbReference>
<dbReference type="Gene3D" id="3.30.750.24">
    <property type="entry name" value="STAS domain"/>
    <property type="match status" value="1"/>
</dbReference>
<gene>
    <name evidence="2" type="ORF">WIS52_10425</name>
</gene>
<accession>A0ABV1KAK0</accession>
<keyword evidence="3" id="KW-1185">Reference proteome</keyword>
<name>A0ABV1KAK0_9PSEU</name>
<organism evidence="2 3">
    <name type="scientific">Pseudonocardia nematodicida</name>
    <dbReference type="NCBI Taxonomy" id="1206997"/>
    <lineage>
        <taxon>Bacteria</taxon>
        <taxon>Bacillati</taxon>
        <taxon>Actinomycetota</taxon>
        <taxon>Actinomycetes</taxon>
        <taxon>Pseudonocardiales</taxon>
        <taxon>Pseudonocardiaceae</taxon>
        <taxon>Pseudonocardia</taxon>
    </lineage>
</organism>
<dbReference type="EMBL" id="JBEDNQ010000004">
    <property type="protein sequence ID" value="MEQ3550888.1"/>
    <property type="molecule type" value="Genomic_DNA"/>
</dbReference>
<dbReference type="InterPro" id="IPR002645">
    <property type="entry name" value="STAS_dom"/>
</dbReference>
<dbReference type="Proteomes" id="UP001494902">
    <property type="component" value="Unassembled WGS sequence"/>
</dbReference>
<feature type="domain" description="STAS" evidence="1">
    <location>
        <begin position="16"/>
        <end position="119"/>
    </location>
</feature>
<comment type="caution">
    <text evidence="2">The sequence shown here is derived from an EMBL/GenBank/DDBJ whole genome shotgun (WGS) entry which is preliminary data.</text>
</comment>
<dbReference type="PANTHER" id="PTHR33495:SF2">
    <property type="entry name" value="ANTI-SIGMA FACTOR ANTAGONIST TM_1081-RELATED"/>
    <property type="match status" value="1"/>
</dbReference>
<dbReference type="CDD" id="cd07043">
    <property type="entry name" value="STAS_anti-anti-sigma_factors"/>
    <property type="match status" value="1"/>
</dbReference>
<evidence type="ECO:0000313" key="2">
    <source>
        <dbReference type="EMBL" id="MEQ3550888.1"/>
    </source>
</evidence>
<sequence>MSDPRELSLTWTSPQPDVAYVTLAGDLDYDSADALATAVNGMLESDSVRELRLDCAGVQYCDSYGLSTLLMVRRRTAEAGIALHLDNRGPALDRLLRVTNTLEHLTGRGARAREEQFDS</sequence>
<dbReference type="RefSeq" id="WP_349297970.1">
    <property type="nucleotide sequence ID" value="NZ_JBEDNQ010000004.1"/>
</dbReference>
<dbReference type="InterPro" id="IPR058548">
    <property type="entry name" value="MlaB-like_STAS"/>
</dbReference>